<dbReference type="InterPro" id="IPR050900">
    <property type="entry name" value="Transposase_IS3/IS150/IS904"/>
</dbReference>
<dbReference type="InterPro" id="IPR012337">
    <property type="entry name" value="RNaseH-like_sf"/>
</dbReference>
<sequence>MSTGKRRSQRDYSLTFKLSVVDQVEKGELSYKEAQERYGIQGKSTVLNWLRRHGRQNWSQGASIRTKRSRSMDEPDKPLTPEQRIKELEEALAQANQKAQFFEAVVDVLKNDFGVSVVKKPIRQVLSQGKVKDLSISRACQFIGISRQAYYKRNRACDARARQAQDVMVFVREKRLRQPRLGTRKLHNLMHCEPEVSVKVGRDCLFDILRDRRELVPRKRAYHKTTDSHHRFRRHPNLLKEGPTQVVATAPEQVWVADITYLPTQAGVAYLSLVTDAYSRKIVGHHVHESLHTESVIQAFSKALKQRTTDQQLVHHSDRGVQYCSELYQRLHAKHRVRCSMTDGYDCYQNALAERVNGILKNEFLLHRPKDAVEAKQMVDESVQIYNSERPHLALKYKTPDAVHRAF</sequence>
<feature type="domain" description="Integrase catalytic" evidence="3">
    <location>
        <begin position="247"/>
        <end position="407"/>
    </location>
</feature>
<evidence type="ECO:0000313" key="4">
    <source>
        <dbReference type="EMBL" id="MBE8590174.1"/>
    </source>
</evidence>
<dbReference type="Gene3D" id="1.10.10.10">
    <property type="entry name" value="Winged helix-like DNA-binding domain superfamily/Winged helix DNA-binding domain"/>
    <property type="match status" value="1"/>
</dbReference>
<evidence type="ECO:0000256" key="1">
    <source>
        <dbReference type="SAM" id="Coils"/>
    </source>
</evidence>
<dbReference type="SUPFAM" id="SSF53098">
    <property type="entry name" value="Ribonuclease H-like"/>
    <property type="match status" value="1"/>
</dbReference>
<comment type="caution">
    <text evidence="4">The sequence shown here is derived from an EMBL/GenBank/DDBJ whole genome shotgun (WGS) entry which is preliminary data.</text>
</comment>
<dbReference type="InterPro" id="IPR048020">
    <property type="entry name" value="Transpos_IS3"/>
</dbReference>
<dbReference type="PANTHER" id="PTHR46889:SF5">
    <property type="entry name" value="INTEGRASE PROTEIN"/>
    <property type="match status" value="1"/>
</dbReference>
<reference evidence="4 5" key="1">
    <citation type="submission" date="2020-10" db="EMBL/GenBank/DDBJ databases">
        <title>The draft genomes of Cyclamen pathogen Pseudomonas sp.</title>
        <authorList>
            <person name="Fujikawa T."/>
            <person name="Sawada H."/>
        </authorList>
    </citation>
    <scope>NUCLEOTIDE SEQUENCE [LARGE SCALE GENOMIC DNA]</scope>
    <source>
        <strain evidence="4 5">MAFF 301449</strain>
    </source>
</reference>
<gene>
    <name evidence="4" type="ORF">IQK56_04100</name>
</gene>
<proteinExistence type="predicted"/>
<evidence type="ECO:0000313" key="5">
    <source>
        <dbReference type="Proteomes" id="UP000613075"/>
    </source>
</evidence>
<dbReference type="PROSITE" id="PS50994">
    <property type="entry name" value="INTEGRASE"/>
    <property type="match status" value="1"/>
</dbReference>
<dbReference type="InterPro" id="IPR010921">
    <property type="entry name" value="Trp_repressor/repl_initiator"/>
</dbReference>
<dbReference type="InterPro" id="IPR036397">
    <property type="entry name" value="RNaseH_sf"/>
</dbReference>
<dbReference type="InterPro" id="IPR036388">
    <property type="entry name" value="WH-like_DNA-bd_sf"/>
</dbReference>
<dbReference type="PANTHER" id="PTHR46889">
    <property type="entry name" value="TRANSPOSASE INSF FOR INSERTION SEQUENCE IS3B-RELATED"/>
    <property type="match status" value="1"/>
</dbReference>
<name>A0ABR9SMP3_9PSED</name>
<dbReference type="InterPro" id="IPR001584">
    <property type="entry name" value="Integrase_cat-core"/>
</dbReference>
<accession>A0ABR9SMP3</accession>
<organism evidence="4 5">
    <name type="scientific">Pseudomonas cyclaminis</name>
    <dbReference type="NCBI Taxonomy" id="2781239"/>
    <lineage>
        <taxon>Bacteria</taxon>
        <taxon>Pseudomonadati</taxon>
        <taxon>Pseudomonadota</taxon>
        <taxon>Gammaproteobacteria</taxon>
        <taxon>Pseudomonadales</taxon>
        <taxon>Pseudomonadaceae</taxon>
        <taxon>Pseudomonas</taxon>
    </lineage>
</organism>
<dbReference type="RefSeq" id="WP_193863207.1">
    <property type="nucleotide sequence ID" value="NZ_JADDUM010000028.1"/>
</dbReference>
<evidence type="ECO:0000256" key="2">
    <source>
        <dbReference type="SAM" id="MobiDB-lite"/>
    </source>
</evidence>
<feature type="compositionally biased region" description="Basic and acidic residues" evidence="2">
    <location>
        <begin position="70"/>
        <end position="79"/>
    </location>
</feature>
<dbReference type="NCBIfam" id="NF033516">
    <property type="entry name" value="transpos_IS3"/>
    <property type="match status" value="1"/>
</dbReference>
<evidence type="ECO:0000259" key="3">
    <source>
        <dbReference type="PROSITE" id="PS50994"/>
    </source>
</evidence>
<dbReference type="Proteomes" id="UP000613075">
    <property type="component" value="Unassembled WGS sequence"/>
</dbReference>
<keyword evidence="1" id="KW-0175">Coiled coil</keyword>
<feature type="coiled-coil region" evidence="1">
    <location>
        <begin position="85"/>
        <end position="112"/>
    </location>
</feature>
<dbReference type="SUPFAM" id="SSF48295">
    <property type="entry name" value="TrpR-like"/>
    <property type="match status" value="1"/>
</dbReference>
<protein>
    <submittedName>
        <fullName evidence="4">IS3 family transposase</fullName>
    </submittedName>
</protein>
<dbReference type="EMBL" id="JADDUM010000028">
    <property type="protein sequence ID" value="MBE8590174.1"/>
    <property type="molecule type" value="Genomic_DNA"/>
</dbReference>
<dbReference type="Gene3D" id="3.30.420.10">
    <property type="entry name" value="Ribonuclease H-like superfamily/Ribonuclease H"/>
    <property type="match status" value="1"/>
</dbReference>
<dbReference type="Pfam" id="PF00665">
    <property type="entry name" value="rve"/>
    <property type="match status" value="1"/>
</dbReference>
<keyword evidence="5" id="KW-1185">Reference proteome</keyword>
<feature type="region of interest" description="Disordered" evidence="2">
    <location>
        <begin position="60"/>
        <end position="79"/>
    </location>
</feature>